<dbReference type="AlphaFoldDB" id="E1Y914"/>
<proteinExistence type="predicted"/>
<name>E1Y914_9BACT</name>
<protein>
    <submittedName>
        <fullName evidence="1">Uncharacterized protein</fullName>
    </submittedName>
</protein>
<reference evidence="1" key="1">
    <citation type="journal article" date="2011" name="Environ. Microbiol.">
        <title>Genomic insights into the metabolic potential of the polycyclic aromatic hydrocarbon degrading sulfate-reducing Deltaproteobacterium N47.</title>
        <authorList>
            <person name="Bergmann F."/>
            <person name="Selesi D."/>
            <person name="Weinmaier T."/>
            <person name="Tischler P."/>
            <person name="Rattei T."/>
            <person name="Meckenstock R.U."/>
        </authorList>
    </citation>
    <scope>NUCLEOTIDE SEQUENCE</scope>
</reference>
<gene>
    <name evidence="1" type="ORF">N47_A10870</name>
</gene>
<sequence>MRTITQQNRISCNRNIILTNALGSHKLRQAQDVKTTEININSTPGKIFLIFIFSVSFLNYT</sequence>
<evidence type="ECO:0000313" key="1">
    <source>
        <dbReference type="EMBL" id="CBX27058.1"/>
    </source>
</evidence>
<dbReference type="EMBL" id="FR695864">
    <property type="protein sequence ID" value="CBX27058.1"/>
    <property type="molecule type" value="Genomic_DNA"/>
</dbReference>
<accession>E1Y914</accession>
<organism evidence="1">
    <name type="scientific">uncultured Desulfobacterium sp</name>
    <dbReference type="NCBI Taxonomy" id="201089"/>
    <lineage>
        <taxon>Bacteria</taxon>
        <taxon>Pseudomonadati</taxon>
        <taxon>Thermodesulfobacteriota</taxon>
        <taxon>Desulfobacteria</taxon>
        <taxon>Desulfobacterales</taxon>
        <taxon>Desulfobacteriaceae</taxon>
        <taxon>Desulfobacterium</taxon>
        <taxon>environmental samples</taxon>
    </lineage>
</organism>